<reference evidence="1 2" key="1">
    <citation type="submission" date="2016-10" db="EMBL/GenBank/DDBJ databases">
        <authorList>
            <person name="de Groot N.N."/>
        </authorList>
    </citation>
    <scope>NUCLEOTIDE SEQUENCE [LARGE SCALE GENOMIC DNA]</scope>
    <source>
        <strain evidence="1 2">CGMCC 1.3401</strain>
    </source>
</reference>
<gene>
    <name evidence="1" type="ORF">SAMN02927900_04745</name>
</gene>
<dbReference type="AlphaFoldDB" id="A0A1G4T698"/>
<sequence>MLVDIFTFRYKDVRIWDEFTDDRRRLFVQASRLLTEQLFPLDIGSNPFENRDHTLKAALRHLAMELGVNDFDGTNSNPDTTTKGFLQARPLALQNEDTFIKDRVSLIELVFRYREQQIERENAKLPEKLKQARLQDMRAKTVHGVSLPGSQEDRAKNANDKLNKWFSENVNELNVRLARADMRLAYHAGYFQFTGDNLVEEQIRQPFWKVIDHARWANVEVDMLEALDRSDKNGRDPSLYASKALESTLKIISGEKGWTSGKEPGAASFVQNLKKNGYLKQWEEDILLDFFRKVRNPHGHGPGGEPMPQFSLPQNEWAIDTCMGWIKSLVSRF</sequence>
<evidence type="ECO:0008006" key="3">
    <source>
        <dbReference type="Google" id="ProtNLM"/>
    </source>
</evidence>
<dbReference type="RefSeq" id="WP_167363959.1">
    <property type="nucleotide sequence ID" value="NZ_FMTM01000008.1"/>
</dbReference>
<organism evidence="1 2">
    <name type="scientific">Rhizobium mongolense subsp. loessense</name>
    <dbReference type="NCBI Taxonomy" id="158890"/>
    <lineage>
        <taxon>Bacteria</taxon>
        <taxon>Pseudomonadati</taxon>
        <taxon>Pseudomonadota</taxon>
        <taxon>Alphaproteobacteria</taxon>
        <taxon>Hyphomicrobiales</taxon>
        <taxon>Rhizobiaceae</taxon>
        <taxon>Rhizobium/Agrobacterium group</taxon>
        <taxon>Rhizobium</taxon>
    </lineage>
</organism>
<dbReference type="EMBL" id="FMTM01000008">
    <property type="protein sequence ID" value="SCW76980.1"/>
    <property type="molecule type" value="Genomic_DNA"/>
</dbReference>
<name>A0A1G4T698_9HYPH</name>
<evidence type="ECO:0000313" key="2">
    <source>
        <dbReference type="Proteomes" id="UP000199542"/>
    </source>
</evidence>
<proteinExistence type="predicted"/>
<dbReference type="Proteomes" id="UP000199542">
    <property type="component" value="Unassembled WGS sequence"/>
</dbReference>
<accession>A0A1G4T698</accession>
<evidence type="ECO:0000313" key="1">
    <source>
        <dbReference type="EMBL" id="SCW76980.1"/>
    </source>
</evidence>
<protein>
    <recommendedName>
        <fullName evidence="3">HEPN domain-containing protein</fullName>
    </recommendedName>
</protein>